<dbReference type="PANTHER" id="PTHR32387:SF0">
    <property type="entry name" value="PROTEIN NO VEIN"/>
    <property type="match status" value="1"/>
</dbReference>
<dbReference type="NCBIfam" id="NF047352">
    <property type="entry name" value="P_loop_sacsin"/>
    <property type="match status" value="1"/>
</dbReference>
<evidence type="ECO:0000256" key="1">
    <source>
        <dbReference type="SAM" id="MobiDB-lite"/>
    </source>
</evidence>
<reference evidence="2 3" key="1">
    <citation type="journal article" date="2016" name="Nat. Commun.">
        <title>Ectomycorrhizal ecology is imprinted in the genome of the dominant symbiotic fungus Cenococcum geophilum.</title>
        <authorList>
            <consortium name="DOE Joint Genome Institute"/>
            <person name="Peter M."/>
            <person name="Kohler A."/>
            <person name="Ohm R.A."/>
            <person name="Kuo A."/>
            <person name="Krutzmann J."/>
            <person name="Morin E."/>
            <person name="Arend M."/>
            <person name="Barry K.W."/>
            <person name="Binder M."/>
            <person name="Choi C."/>
            <person name="Clum A."/>
            <person name="Copeland A."/>
            <person name="Grisel N."/>
            <person name="Haridas S."/>
            <person name="Kipfer T."/>
            <person name="LaButti K."/>
            <person name="Lindquist E."/>
            <person name="Lipzen A."/>
            <person name="Maire R."/>
            <person name="Meier B."/>
            <person name="Mihaltcheva S."/>
            <person name="Molinier V."/>
            <person name="Murat C."/>
            <person name="Poggeler S."/>
            <person name="Quandt C.A."/>
            <person name="Sperisen C."/>
            <person name="Tritt A."/>
            <person name="Tisserant E."/>
            <person name="Crous P.W."/>
            <person name="Henrissat B."/>
            <person name="Nehls U."/>
            <person name="Egli S."/>
            <person name="Spatafora J.W."/>
            <person name="Grigoriev I.V."/>
            <person name="Martin F.M."/>
        </authorList>
    </citation>
    <scope>NUCLEOTIDE SEQUENCE [LARGE SCALE GENOMIC DNA]</scope>
    <source>
        <strain evidence="2 3">CBS 459.81</strain>
    </source>
</reference>
<feature type="compositionally biased region" description="Low complexity" evidence="1">
    <location>
        <begin position="1386"/>
        <end position="1432"/>
    </location>
</feature>
<keyword evidence="3" id="KW-1185">Reference proteome</keyword>
<sequence length="1665" mass="188344">MQQLSSNSREEARVFIDRLREDNGGITRADREFLAQTKPHILTTLDNIRRKLGASTRALAANLYAKDTRFVYELIQNAEDNKYSIANSSSELPWLTFRLYQDRIVIDSNEDGFSKANIRAICSIGESTKSSIQGYIGEKGIGFKSVFKVAHKVHVQSGPYSFAFEYQRDGNDNGLGMVTPMNEDYLDVPDGVRTRMTLHLLASCDTAALRKEFLELPDTLLLFLKKLKRLSIHITSGEFSETEQTYSISSSGNRVSLHTRRTLLGGLVSSTKDFWISRRHVTNMPSDYARKNINEAEVILAFPLDGNDHPVIETQHAFAFLPMRKVGYKFLIQSDFITQASREDVFDSPWNNRLLEEVAETFLQSIDGFLLHPTLRHHWIRYIPTDSVPDDLWNRIQIKLHKAISSRSLFFSRDNGRLWRANELRILIPSNKDEDGEPLFPDLAYPGPTAYISDTYDRGIDIPILKSVGLSILSTQDLLDRLAQDLDRLSPRMYSMPPSSQWHTRVADLLISFMQYSILAEFLKKLPVVPLNNGKWVRPRNASIFFPTSGGIEIPDGLPNLNLVDTGALSNQSRKTLFSKLGVIECKPSRIFPLIEERHQSGGTTTAQSVAYIRFMYWHHTELPSKSLAIRLAPNPPLNRQWFNPFYSGNGWTYCPRSEHLHAMSTYIGFLMPDQLKGQLQFTYPAYYDELQKCERRNDKASIDWFREYFQIKHTPQLYRRDNMQQISSEVEYIAKHQSQSLLGALQANWHQYRSEWDAYFKSTEVPILHSDKLQRLDTTYLPLPKLKSIVSRLGLEEGFGFLKELEDIAEHTASKWAFLDRFGVVMEENVSFWLELLKKAQTNPGTKIEVVFEIYTNLQKFVDPETRKIKKFFEGDFVLIAPVDSESHWSWNSLDSCVWDGPEWFTFKHRLGAITQYQDLYSLFRNTLRVSNAGCDDFLAYLQDIKDSETNITSSVEAKIGHLYEQLNEVTKAARILSPKEKIKSMFDENKLIYNPGSQSWYGPSSCIWAEDTIQLPGKFSLATTYKKQKSFFLSVLDVTKPNLEMHILALMQKAVVPDKQSIMQEMLNICAFNITPQAVEKLSDCKCLPVKLPSGEIQWLHRSGTFAIVDRRDYGQIFTGRIKVLDFSLEEVHALKPLLFALGLGEKYLSKAVREETTVEGGSIDEHLTEDLRRKSYAICRYAAHLGSKKVKDNALAMHRTLQNMDVYVSDGISKSVSIQQNGRGVTISQESAYFHLDQQDDKLKLYIPQSKKHQQVCLSRQLPITLLKHFGVTSILSGQALGSIMTALNLFVVDAILEEDGIIEIEGIERSEDDSELGASDSETTNIPASTLQMRASPFESRDSETSNIPVIISQAGSPDQSDRVVTPSTPPPRTGISPDFFLSPGTSTPTTSTPATSTLATSTPATSTLATSTPATSTPATSTPATSTFDGLPSSPERPDLYRDLLDAVIRQAEGLSNLPMKGRTIEAPMTANWEFDTLSAVSSHIPGEKEFKIGAAGELFVFELLKGLTLPGFTLANWQSTISYRVAVHERYRDLGRWLGSETADIVYEDQNSFLTELLIERGYLENAIWGGHSPRYYIEVKTTTGSLETPFYCSQVQYDRMERMQLNGAANEVYLIVRVFSLGDSGMGLKVYMDPATLRRDHGLIFKTDKYSVTPGDGR</sequence>
<dbReference type="EMBL" id="KV745129">
    <property type="protein sequence ID" value="OCK77430.1"/>
    <property type="molecule type" value="Genomic_DNA"/>
</dbReference>
<dbReference type="OrthoDB" id="1262810at2759"/>
<protein>
    <recommendedName>
        <fullName evidence="4">Protein NO VEIN C-terminal domain-containing protein</fullName>
    </recommendedName>
</protein>
<accession>A0A8E2E546</accession>
<feature type="compositionally biased region" description="Polar residues" evidence="1">
    <location>
        <begin position="1324"/>
        <end position="1337"/>
    </location>
</feature>
<dbReference type="InterPro" id="IPR052957">
    <property type="entry name" value="Auxin_embryo_med"/>
</dbReference>
<proteinExistence type="predicted"/>
<dbReference type="Proteomes" id="UP000250266">
    <property type="component" value="Unassembled WGS sequence"/>
</dbReference>
<evidence type="ECO:0000313" key="2">
    <source>
        <dbReference type="EMBL" id="OCK77430.1"/>
    </source>
</evidence>
<evidence type="ECO:0000313" key="3">
    <source>
        <dbReference type="Proteomes" id="UP000250266"/>
    </source>
</evidence>
<dbReference type="InterPro" id="IPR036890">
    <property type="entry name" value="HATPase_C_sf"/>
</dbReference>
<dbReference type="PANTHER" id="PTHR32387">
    <property type="entry name" value="WU:FJ29H11"/>
    <property type="match status" value="1"/>
</dbReference>
<evidence type="ECO:0008006" key="4">
    <source>
        <dbReference type="Google" id="ProtNLM"/>
    </source>
</evidence>
<gene>
    <name evidence="2" type="ORF">K432DRAFT_428012</name>
</gene>
<organism evidence="2 3">
    <name type="scientific">Lepidopterella palustris CBS 459.81</name>
    <dbReference type="NCBI Taxonomy" id="1314670"/>
    <lineage>
        <taxon>Eukaryota</taxon>
        <taxon>Fungi</taxon>
        <taxon>Dikarya</taxon>
        <taxon>Ascomycota</taxon>
        <taxon>Pezizomycotina</taxon>
        <taxon>Dothideomycetes</taxon>
        <taxon>Pleosporomycetidae</taxon>
        <taxon>Mytilinidiales</taxon>
        <taxon>Argynnaceae</taxon>
        <taxon>Lepidopterella</taxon>
    </lineage>
</organism>
<dbReference type="Gene3D" id="3.30.565.10">
    <property type="entry name" value="Histidine kinase-like ATPase, C-terminal domain"/>
    <property type="match status" value="1"/>
</dbReference>
<feature type="region of interest" description="Disordered" evidence="1">
    <location>
        <begin position="1310"/>
        <end position="1441"/>
    </location>
</feature>
<name>A0A8E2E546_9PEZI</name>
<dbReference type="SUPFAM" id="SSF55874">
    <property type="entry name" value="ATPase domain of HSP90 chaperone/DNA topoisomerase II/histidine kinase"/>
    <property type="match status" value="1"/>
</dbReference>